<dbReference type="Gene3D" id="3.90.79.10">
    <property type="entry name" value="Nucleoside Triphosphate Pyrophosphohydrolase"/>
    <property type="match status" value="1"/>
</dbReference>
<evidence type="ECO:0000313" key="2">
    <source>
        <dbReference type="EMBL" id="MBU3827273.1"/>
    </source>
</evidence>
<dbReference type="EMBL" id="JAHLFG010000078">
    <property type="protein sequence ID" value="MBU3827273.1"/>
    <property type="molecule type" value="Genomic_DNA"/>
</dbReference>
<comment type="caution">
    <text evidence="2">The sequence shown here is derived from an EMBL/GenBank/DDBJ whole genome shotgun (WGS) entry which is preliminary data.</text>
</comment>
<reference evidence="2" key="1">
    <citation type="journal article" date="2021" name="PeerJ">
        <title>Extensive microbial diversity within the chicken gut microbiome revealed by metagenomics and culture.</title>
        <authorList>
            <person name="Gilroy R."/>
            <person name="Ravi A."/>
            <person name="Getino M."/>
            <person name="Pursley I."/>
            <person name="Horton D.L."/>
            <person name="Alikhan N.F."/>
            <person name="Baker D."/>
            <person name="Gharbi K."/>
            <person name="Hall N."/>
            <person name="Watson M."/>
            <person name="Adriaenssens E.M."/>
            <person name="Foster-Nyarko E."/>
            <person name="Jarju S."/>
            <person name="Secka A."/>
            <person name="Antonio M."/>
            <person name="Oren A."/>
            <person name="Chaudhuri R.R."/>
            <person name="La Ragione R."/>
            <person name="Hildebrand F."/>
            <person name="Pallen M.J."/>
        </authorList>
    </citation>
    <scope>NUCLEOTIDE SEQUENCE</scope>
    <source>
        <strain evidence="2">687</strain>
    </source>
</reference>
<dbReference type="SUPFAM" id="SSF55811">
    <property type="entry name" value="Nudix"/>
    <property type="match status" value="1"/>
</dbReference>
<dbReference type="Pfam" id="PF00293">
    <property type="entry name" value="NUDIX"/>
    <property type="match status" value="1"/>
</dbReference>
<dbReference type="GO" id="GO:0003824">
    <property type="term" value="F:catalytic activity"/>
    <property type="evidence" value="ECO:0007669"/>
    <property type="project" value="UniProtKB-ARBA"/>
</dbReference>
<name>A0A9E2KPH0_9GAMM</name>
<dbReference type="PANTHER" id="PTHR10885">
    <property type="entry name" value="ISOPENTENYL-DIPHOSPHATE DELTA-ISOMERASE"/>
    <property type="match status" value="1"/>
</dbReference>
<protein>
    <submittedName>
        <fullName evidence="2">NUDIX domain-containing protein</fullName>
    </submittedName>
</protein>
<dbReference type="InterPro" id="IPR000086">
    <property type="entry name" value="NUDIX_hydrolase_dom"/>
</dbReference>
<dbReference type="AlphaFoldDB" id="A0A9E2KPH0"/>
<proteinExistence type="predicted"/>
<dbReference type="InterPro" id="IPR015797">
    <property type="entry name" value="NUDIX_hydrolase-like_dom_sf"/>
</dbReference>
<dbReference type="PANTHER" id="PTHR10885:SF0">
    <property type="entry name" value="ISOPENTENYL-DIPHOSPHATE DELTA-ISOMERASE"/>
    <property type="match status" value="1"/>
</dbReference>
<dbReference type="PROSITE" id="PS51462">
    <property type="entry name" value="NUDIX"/>
    <property type="match status" value="1"/>
</dbReference>
<feature type="domain" description="Nudix hydrolase" evidence="1">
    <location>
        <begin position="28"/>
        <end position="164"/>
    </location>
</feature>
<gene>
    <name evidence="2" type="ORF">IAA31_07265</name>
</gene>
<evidence type="ECO:0000313" key="3">
    <source>
        <dbReference type="Proteomes" id="UP000824150"/>
    </source>
</evidence>
<organism evidence="2 3">
    <name type="scientific">Candidatus Anaerobiospirillum merdipullorum</name>
    <dbReference type="NCBI Taxonomy" id="2838450"/>
    <lineage>
        <taxon>Bacteria</taxon>
        <taxon>Pseudomonadati</taxon>
        <taxon>Pseudomonadota</taxon>
        <taxon>Gammaproteobacteria</taxon>
        <taxon>Aeromonadales</taxon>
        <taxon>Succinivibrionaceae</taxon>
        <taxon>Anaerobiospirillum</taxon>
    </lineage>
</organism>
<dbReference type="Proteomes" id="UP000824150">
    <property type="component" value="Unassembled WGS sequence"/>
</dbReference>
<accession>A0A9E2KPH0</accession>
<sequence length="180" mass="20405">MEEQVDIINEHDEVIGSVPRSQMRRERLPHRASYIVVQNREGRYLIEVRTLNKDYAPGLLDACVGGVVQSGEDPLLSARRELAEEIGVSVDDPKMEFKFLGTMRIDYPKHHPRSFLFAYLFIAKGDAITVRQREEVSGIMYLTATDVARLEHNFTTDSVTAFNEIIRRVDAADKAGPQEA</sequence>
<reference evidence="2" key="2">
    <citation type="submission" date="2021-04" db="EMBL/GenBank/DDBJ databases">
        <authorList>
            <person name="Gilroy R."/>
        </authorList>
    </citation>
    <scope>NUCLEOTIDE SEQUENCE</scope>
    <source>
        <strain evidence="2">687</strain>
    </source>
</reference>
<evidence type="ECO:0000259" key="1">
    <source>
        <dbReference type="PROSITE" id="PS51462"/>
    </source>
</evidence>